<gene>
    <name evidence="3" type="ORF">LY01_02989</name>
</gene>
<evidence type="ECO:0000313" key="3">
    <source>
        <dbReference type="EMBL" id="PPK92389.1"/>
    </source>
</evidence>
<keyword evidence="1" id="KW-0472">Membrane</keyword>
<dbReference type="InterPro" id="IPR007372">
    <property type="entry name" value="Lipid/polyisoprenoid-bd_YceI"/>
</dbReference>
<keyword evidence="1" id="KW-0812">Transmembrane</keyword>
<organism evidence="3 4">
    <name type="scientific">Nonlabens xylanidelens</name>
    <dbReference type="NCBI Taxonomy" id="191564"/>
    <lineage>
        <taxon>Bacteria</taxon>
        <taxon>Pseudomonadati</taxon>
        <taxon>Bacteroidota</taxon>
        <taxon>Flavobacteriia</taxon>
        <taxon>Flavobacteriales</taxon>
        <taxon>Flavobacteriaceae</taxon>
        <taxon>Nonlabens</taxon>
    </lineage>
</organism>
<dbReference type="Pfam" id="PF04264">
    <property type="entry name" value="YceI"/>
    <property type="match status" value="1"/>
</dbReference>
<proteinExistence type="predicted"/>
<reference evidence="3 4" key="1">
    <citation type="submission" date="2018-02" db="EMBL/GenBank/DDBJ databases">
        <title>Genomic Encyclopedia of Archaeal and Bacterial Type Strains, Phase II (KMG-II): from individual species to whole genera.</title>
        <authorList>
            <person name="Goeker M."/>
        </authorList>
    </citation>
    <scope>NUCLEOTIDE SEQUENCE [LARGE SCALE GENOMIC DNA]</scope>
    <source>
        <strain evidence="3 4">DSM 16809</strain>
    </source>
</reference>
<dbReference type="PANTHER" id="PTHR34406">
    <property type="entry name" value="PROTEIN YCEI"/>
    <property type="match status" value="1"/>
</dbReference>
<dbReference type="AlphaFoldDB" id="A0A2S6IDW2"/>
<evidence type="ECO:0000259" key="2">
    <source>
        <dbReference type="SMART" id="SM00867"/>
    </source>
</evidence>
<dbReference type="Proteomes" id="UP000239002">
    <property type="component" value="Unassembled WGS sequence"/>
</dbReference>
<protein>
    <submittedName>
        <fullName evidence="3">YceI-like domain-containing protein</fullName>
    </submittedName>
</protein>
<dbReference type="SUPFAM" id="SSF101874">
    <property type="entry name" value="YceI-like"/>
    <property type="match status" value="1"/>
</dbReference>
<dbReference type="Gene3D" id="2.40.128.110">
    <property type="entry name" value="Lipid/polyisoprenoid-binding, YceI-like"/>
    <property type="match status" value="1"/>
</dbReference>
<evidence type="ECO:0000256" key="1">
    <source>
        <dbReference type="SAM" id="Phobius"/>
    </source>
</evidence>
<keyword evidence="1" id="KW-1133">Transmembrane helix</keyword>
<keyword evidence="4" id="KW-1185">Reference proteome</keyword>
<comment type="caution">
    <text evidence="3">The sequence shown here is derived from an EMBL/GenBank/DDBJ whole genome shotgun (WGS) entry which is preliminary data.</text>
</comment>
<dbReference type="SMART" id="SM00867">
    <property type="entry name" value="YceI"/>
    <property type="match status" value="1"/>
</dbReference>
<accession>A0A2S6IDW2</accession>
<name>A0A2S6IDW2_9FLAO</name>
<feature type="transmembrane region" description="Helical" evidence="1">
    <location>
        <begin position="6"/>
        <end position="26"/>
    </location>
</feature>
<dbReference type="InterPro" id="IPR036761">
    <property type="entry name" value="TTHA0802/YceI-like_sf"/>
</dbReference>
<feature type="domain" description="Lipid/polyisoprenoid-binding YceI-like" evidence="2">
    <location>
        <begin position="73"/>
        <end position="248"/>
    </location>
</feature>
<evidence type="ECO:0000313" key="4">
    <source>
        <dbReference type="Proteomes" id="UP000239002"/>
    </source>
</evidence>
<dbReference type="EMBL" id="PTJE01000011">
    <property type="protein sequence ID" value="PPK92389.1"/>
    <property type="molecule type" value="Genomic_DNA"/>
</dbReference>
<sequence>MSPRIINIDLTMLFVYTFSFVIQLNIRIMKRNLLKIAGMALVVAFTVACKESKNEVEAMDSEEAAVATVEAVTFNVDTEASNIAWIGSKPTEDHTGNISLASGMVKVNGDVVESGEFTIDMTSIEVTDLEGDAAGNLKAHLEGTVEGKETDFFNTPKYPTAKFVVTGLKVTDNNTTLEGNLTLKDVTKKIAFDVTVKYDGDKMMLTSEDFTIDRTDWGIQYGSSNFTDIVANKAISDDITLTLNIVATK</sequence>
<dbReference type="PANTHER" id="PTHR34406:SF1">
    <property type="entry name" value="PROTEIN YCEI"/>
    <property type="match status" value="1"/>
</dbReference>